<sequence length="100" mass="11614">MRWTLENDGIDINEAIVLYLRRYPGSNGVEFEEHFGSRATVANERVHAILNEAMRVEPDWSRMSLNEAGDYVEAVMHERHPILTKQSLTAIGNFYTFQMR</sequence>
<protein>
    <submittedName>
        <fullName evidence="1">Uncharacterized protein</fullName>
    </submittedName>
</protein>
<dbReference type="EMBL" id="AP024255">
    <property type="protein sequence ID" value="BCP01164.1"/>
    <property type="molecule type" value="Genomic_DNA"/>
</dbReference>
<reference evidence="1 2" key="1">
    <citation type="submission" date="2020-12" db="EMBL/GenBank/DDBJ databases">
        <title>Genome sequence of clinical Mycobacterium intracellulare strains.</title>
        <authorList>
            <person name="Tateishi Y."/>
            <person name="Matsumoto S."/>
            <person name="Fukushima Y."/>
            <person name="Nakajima C."/>
            <person name="Suzuki Y."/>
        </authorList>
    </citation>
    <scope>NUCLEOTIDE SEQUENCE [LARGE SCALE GENOMIC DNA]</scope>
    <source>
        <strain evidence="1 2">M018</strain>
    </source>
</reference>
<gene>
    <name evidence="1" type="ORF">MINTM018_39330</name>
</gene>
<accession>A0A7R7RNE9</accession>
<proteinExistence type="predicted"/>
<dbReference type="Proteomes" id="UP000595205">
    <property type="component" value="Chromosome"/>
</dbReference>
<evidence type="ECO:0000313" key="2">
    <source>
        <dbReference type="Proteomes" id="UP000595205"/>
    </source>
</evidence>
<organism evidence="1 2">
    <name type="scientific">Mycobacterium intracellulare</name>
    <dbReference type="NCBI Taxonomy" id="1767"/>
    <lineage>
        <taxon>Bacteria</taxon>
        <taxon>Bacillati</taxon>
        <taxon>Actinomycetota</taxon>
        <taxon>Actinomycetes</taxon>
        <taxon>Mycobacteriales</taxon>
        <taxon>Mycobacteriaceae</taxon>
        <taxon>Mycobacterium</taxon>
        <taxon>Mycobacterium avium complex (MAC)</taxon>
    </lineage>
</organism>
<dbReference type="AlphaFoldDB" id="A0A7R7RNE9"/>
<name>A0A7R7RNE9_MYCIT</name>
<evidence type="ECO:0000313" key="1">
    <source>
        <dbReference type="EMBL" id="BCP01164.1"/>
    </source>
</evidence>